<evidence type="ECO:0000256" key="2">
    <source>
        <dbReference type="SAM" id="Phobius"/>
    </source>
</evidence>
<keyword evidence="2" id="KW-1133">Transmembrane helix</keyword>
<comment type="caution">
    <text evidence="3">The sequence shown here is derived from an EMBL/GenBank/DDBJ whole genome shotgun (WGS) entry which is preliminary data.</text>
</comment>
<evidence type="ECO:0000313" key="6">
    <source>
        <dbReference type="Proteomes" id="UP000663870"/>
    </source>
</evidence>
<sequence>MNDCDSCCYGFWCTPCLFGSNAKKIDDSNCVFMCLAYSCLAECGLSWLLHCMKRKSLRDKYNLREDPSCGDCLTTLCCDSCALCQEARFLKAQNAKKVFTGPYVIRPTGYNGK</sequence>
<feature type="transmembrane region" description="Helical" evidence="2">
    <location>
        <begin position="30"/>
        <end position="50"/>
    </location>
</feature>
<reference evidence="3" key="1">
    <citation type="submission" date="2021-02" db="EMBL/GenBank/DDBJ databases">
        <authorList>
            <person name="Nowell W R."/>
        </authorList>
    </citation>
    <scope>NUCLEOTIDE SEQUENCE</scope>
</reference>
<dbReference type="EMBL" id="CAJNOL010002970">
    <property type="protein sequence ID" value="CAF1539790.1"/>
    <property type="molecule type" value="Genomic_DNA"/>
</dbReference>
<dbReference type="PANTHER" id="PTHR15907">
    <property type="entry name" value="DUF614 FAMILY PROTEIN-RELATED"/>
    <property type="match status" value="1"/>
</dbReference>
<comment type="similarity">
    <text evidence="1">Belongs to the cornifelin family.</text>
</comment>
<accession>A0A814SRS0</accession>
<protein>
    <submittedName>
        <fullName evidence="3">Uncharacterized protein</fullName>
    </submittedName>
</protein>
<keyword evidence="6" id="KW-1185">Reference proteome</keyword>
<dbReference type="Pfam" id="PF04749">
    <property type="entry name" value="PLAC8"/>
    <property type="match status" value="1"/>
</dbReference>
<dbReference type="Proteomes" id="UP000663854">
    <property type="component" value="Unassembled WGS sequence"/>
</dbReference>
<evidence type="ECO:0000256" key="1">
    <source>
        <dbReference type="ARBA" id="ARBA00009024"/>
    </source>
</evidence>
<evidence type="ECO:0000313" key="3">
    <source>
        <dbReference type="EMBL" id="CAF1151449.1"/>
    </source>
</evidence>
<dbReference type="EMBL" id="CAJNOH010000939">
    <property type="protein sequence ID" value="CAF1151449.1"/>
    <property type="molecule type" value="Genomic_DNA"/>
</dbReference>
<dbReference type="NCBIfam" id="TIGR01571">
    <property type="entry name" value="A_thal_Cys_rich"/>
    <property type="match status" value="1"/>
</dbReference>
<keyword evidence="2" id="KW-0472">Membrane</keyword>
<organism evidence="3 5">
    <name type="scientific">Rotaria sordida</name>
    <dbReference type="NCBI Taxonomy" id="392033"/>
    <lineage>
        <taxon>Eukaryota</taxon>
        <taxon>Metazoa</taxon>
        <taxon>Spiralia</taxon>
        <taxon>Gnathifera</taxon>
        <taxon>Rotifera</taxon>
        <taxon>Eurotatoria</taxon>
        <taxon>Bdelloidea</taxon>
        <taxon>Philodinida</taxon>
        <taxon>Philodinidae</taxon>
        <taxon>Rotaria</taxon>
    </lineage>
</organism>
<proteinExistence type="inferred from homology"/>
<dbReference type="AlphaFoldDB" id="A0A814SRS0"/>
<dbReference type="InterPro" id="IPR006461">
    <property type="entry name" value="PLAC_motif_containing"/>
</dbReference>
<name>A0A814SRS0_9BILA</name>
<evidence type="ECO:0000313" key="5">
    <source>
        <dbReference type="Proteomes" id="UP000663854"/>
    </source>
</evidence>
<evidence type="ECO:0000313" key="4">
    <source>
        <dbReference type="EMBL" id="CAF1539790.1"/>
    </source>
</evidence>
<gene>
    <name evidence="4" type="ORF">JXQ802_LOCUS42864</name>
    <name evidence="3" type="ORF">PYM288_LOCUS22247</name>
</gene>
<dbReference type="Proteomes" id="UP000663870">
    <property type="component" value="Unassembled WGS sequence"/>
</dbReference>
<keyword evidence="2" id="KW-0812">Transmembrane</keyword>